<proteinExistence type="inferred from homology"/>
<evidence type="ECO:0000256" key="3">
    <source>
        <dbReference type="ARBA" id="ARBA00009843"/>
    </source>
</evidence>
<feature type="transmembrane region" description="Helical" evidence="10">
    <location>
        <begin position="37"/>
        <end position="63"/>
    </location>
</feature>
<keyword evidence="5" id="KW-1003">Cell membrane</keyword>
<dbReference type="AlphaFoldDB" id="A0A6G9Y9P1"/>
<evidence type="ECO:0000313" key="12">
    <source>
        <dbReference type="EMBL" id="QIS09766.1"/>
    </source>
</evidence>
<keyword evidence="13" id="KW-1185">Reference proteome</keyword>
<feature type="domain" description="Citrate transporter-like" evidence="11">
    <location>
        <begin position="13"/>
        <end position="319"/>
    </location>
</feature>
<dbReference type="PANTHER" id="PTHR43302:SF5">
    <property type="entry name" value="TRANSPORTER ARSB-RELATED"/>
    <property type="match status" value="1"/>
</dbReference>
<dbReference type="GO" id="GO:0005886">
    <property type="term" value="C:plasma membrane"/>
    <property type="evidence" value="ECO:0007669"/>
    <property type="project" value="UniProtKB-SubCell"/>
</dbReference>
<evidence type="ECO:0000256" key="6">
    <source>
        <dbReference type="ARBA" id="ARBA00022692"/>
    </source>
</evidence>
<dbReference type="Pfam" id="PF03600">
    <property type="entry name" value="CitMHS"/>
    <property type="match status" value="1"/>
</dbReference>
<feature type="transmembrane region" description="Helical" evidence="10">
    <location>
        <begin position="228"/>
        <end position="247"/>
    </location>
</feature>
<dbReference type="EMBL" id="CP046172">
    <property type="protein sequence ID" value="QIS09766.1"/>
    <property type="molecule type" value="Genomic_DNA"/>
</dbReference>
<keyword evidence="6 10" id="KW-0812">Transmembrane</keyword>
<gene>
    <name evidence="12" type="ORF">F5544_09330</name>
</gene>
<dbReference type="Proteomes" id="UP000503540">
    <property type="component" value="Chromosome"/>
</dbReference>
<feature type="transmembrane region" description="Helical" evidence="10">
    <location>
        <begin position="159"/>
        <end position="177"/>
    </location>
</feature>
<sequence length="389" mass="40511">MLVRVWKILAGLAAVAVVGGWLPVADAVDVGVVRSGPVLGFLVAVTVLAELADAAGVFELAAVYCARLARGSTPLLFVLVAVLATVTTVGMSLDTTAVLLTPVVLAVTDRLGLRPLPFALLVVWLANTASLLLPVSNLTNLLALQHADISTVEFASRMALPELVAVVGTTVYLGILFRRSLMAPPGGDHPRRSVRYAVPSPQRPDDPVSCAVCAVACAGFAGAVLAGVAPWLAATAGALAALTIFALRGRKHLHWNLFPWRLVITTEGLFLVVAALVNHGLGDLLTRWTDHSGARTTAVAAAASNLINNLPAYLAMETAVPAGTSDGIFDVLLGTNIGPLITMWGSLATLLWADRLRARGVVIRPITFAAIGLLGAPLLLLGTWAVLPR</sequence>
<dbReference type="PRINTS" id="PR00758">
    <property type="entry name" value="ARSENICPUMP"/>
</dbReference>
<keyword evidence="9 10" id="KW-0472">Membrane</keyword>
<evidence type="ECO:0000256" key="8">
    <source>
        <dbReference type="ARBA" id="ARBA00022989"/>
    </source>
</evidence>
<comment type="similarity">
    <text evidence="3">Belongs to the CitM (TC 2.A.11) transporter family.</text>
</comment>
<evidence type="ECO:0000313" key="13">
    <source>
        <dbReference type="Proteomes" id="UP000503540"/>
    </source>
</evidence>
<feature type="transmembrane region" description="Helical" evidence="10">
    <location>
        <begin position="75"/>
        <end position="104"/>
    </location>
</feature>
<dbReference type="KEGG" id="nah:F5544_09330"/>
<reference evidence="12 13" key="1">
    <citation type="journal article" date="2019" name="ACS Chem. Biol.">
        <title>Identification and Mobilization of a Cryptic Antibiotic Biosynthesis Gene Locus from a Human-Pathogenic Nocardia Isolate.</title>
        <authorList>
            <person name="Herisse M."/>
            <person name="Ishida K."/>
            <person name="Porter J.L."/>
            <person name="Howden B."/>
            <person name="Hertweck C."/>
            <person name="Stinear T.P."/>
            <person name="Pidot S.J."/>
        </authorList>
    </citation>
    <scope>NUCLEOTIDE SEQUENCE [LARGE SCALE GENOMIC DNA]</scope>
    <source>
        <strain evidence="12 13">AUSMDU00012717</strain>
    </source>
</reference>
<dbReference type="RefSeq" id="WP_167472825.1">
    <property type="nucleotide sequence ID" value="NZ_CP046172.1"/>
</dbReference>
<comment type="similarity">
    <text evidence="2">Belongs to the ArsB family.</text>
</comment>
<feature type="transmembrane region" description="Helical" evidence="10">
    <location>
        <begin position="259"/>
        <end position="277"/>
    </location>
</feature>
<dbReference type="GO" id="GO:0015105">
    <property type="term" value="F:arsenite transmembrane transporter activity"/>
    <property type="evidence" value="ECO:0007669"/>
    <property type="project" value="InterPro"/>
</dbReference>
<evidence type="ECO:0000256" key="9">
    <source>
        <dbReference type="ARBA" id="ARBA00023136"/>
    </source>
</evidence>
<dbReference type="InterPro" id="IPR004680">
    <property type="entry name" value="Cit_transptr-like_dom"/>
</dbReference>
<keyword evidence="7" id="KW-0059">Arsenical resistance</keyword>
<comment type="subcellular location">
    <subcellularLocation>
        <location evidence="1">Cell membrane</location>
        <topology evidence="1">Multi-pass membrane protein</topology>
    </subcellularLocation>
</comment>
<feature type="transmembrane region" description="Helical" evidence="10">
    <location>
        <begin position="116"/>
        <end position="138"/>
    </location>
</feature>
<evidence type="ECO:0000256" key="7">
    <source>
        <dbReference type="ARBA" id="ARBA00022849"/>
    </source>
</evidence>
<name>A0A6G9Y9P1_9NOCA</name>
<dbReference type="PANTHER" id="PTHR43302">
    <property type="entry name" value="TRANSPORTER ARSB-RELATED"/>
    <property type="match status" value="1"/>
</dbReference>
<evidence type="ECO:0000259" key="11">
    <source>
        <dbReference type="Pfam" id="PF03600"/>
    </source>
</evidence>
<evidence type="ECO:0000256" key="10">
    <source>
        <dbReference type="SAM" id="Phobius"/>
    </source>
</evidence>
<keyword evidence="4" id="KW-0813">Transport</keyword>
<dbReference type="GO" id="GO:0046685">
    <property type="term" value="P:response to arsenic-containing substance"/>
    <property type="evidence" value="ECO:0007669"/>
    <property type="project" value="UniProtKB-KW"/>
</dbReference>
<feature type="transmembrane region" description="Helical" evidence="10">
    <location>
        <begin position="365"/>
        <end position="387"/>
    </location>
</feature>
<organism evidence="12 13">
    <name type="scientific">Nocardia arthritidis</name>
    <dbReference type="NCBI Taxonomy" id="228602"/>
    <lineage>
        <taxon>Bacteria</taxon>
        <taxon>Bacillati</taxon>
        <taxon>Actinomycetota</taxon>
        <taxon>Actinomycetes</taxon>
        <taxon>Mycobacteriales</taxon>
        <taxon>Nocardiaceae</taxon>
        <taxon>Nocardia</taxon>
    </lineage>
</organism>
<evidence type="ECO:0000256" key="5">
    <source>
        <dbReference type="ARBA" id="ARBA00022475"/>
    </source>
</evidence>
<feature type="transmembrane region" description="Helical" evidence="10">
    <location>
        <begin position="331"/>
        <end position="353"/>
    </location>
</feature>
<protein>
    <submittedName>
        <fullName evidence="12">Arsenic transporter</fullName>
    </submittedName>
</protein>
<dbReference type="InterPro" id="IPR000802">
    <property type="entry name" value="Arsenical_pump_ArsB"/>
</dbReference>
<evidence type="ECO:0000256" key="1">
    <source>
        <dbReference type="ARBA" id="ARBA00004651"/>
    </source>
</evidence>
<keyword evidence="8 10" id="KW-1133">Transmembrane helix</keyword>
<evidence type="ECO:0000256" key="4">
    <source>
        <dbReference type="ARBA" id="ARBA00022448"/>
    </source>
</evidence>
<evidence type="ECO:0000256" key="2">
    <source>
        <dbReference type="ARBA" id="ARBA00006433"/>
    </source>
</evidence>
<accession>A0A6G9Y9P1</accession>